<dbReference type="PRINTS" id="PR00038">
    <property type="entry name" value="HTHLUXR"/>
</dbReference>
<protein>
    <submittedName>
        <fullName evidence="7">DNA-binding NarL/FixJ family response regulator</fullName>
    </submittedName>
</protein>
<evidence type="ECO:0000313" key="8">
    <source>
        <dbReference type="Proteomes" id="UP000579647"/>
    </source>
</evidence>
<dbReference type="GO" id="GO:0003677">
    <property type="term" value="F:DNA binding"/>
    <property type="evidence" value="ECO:0007669"/>
    <property type="project" value="UniProtKB-KW"/>
</dbReference>
<evidence type="ECO:0000259" key="5">
    <source>
        <dbReference type="PROSITE" id="PS50043"/>
    </source>
</evidence>
<keyword evidence="2 7" id="KW-0238">DNA-binding</keyword>
<dbReference type="Pfam" id="PF00072">
    <property type="entry name" value="Response_reg"/>
    <property type="match status" value="1"/>
</dbReference>
<name>A0A840WLG7_9ACTN</name>
<dbReference type="InterPro" id="IPR000792">
    <property type="entry name" value="Tscrpt_reg_LuxR_C"/>
</dbReference>
<dbReference type="PROSITE" id="PS00622">
    <property type="entry name" value="HTH_LUXR_1"/>
    <property type="match status" value="1"/>
</dbReference>
<sequence>MSQPNHGAERVRVILVDDHRILRRGMARLLAAEGDIEVVGEAEDGVAALELLGSPDLTEPPHVALVDVHMPRMDGTELIGHLAKRHPGVAAVVLTSFDEDEHLFACLRAGAKGYLLKDAEPEEVAESVRRAARGESVLFGHAAERMIANLAGAASSGPAPEPAPAPPQSDSHGLTDREWDVVRLIGTGASNREVARTLFLSEGTVRNHVTNALRKLGLRDRTALALWCASWESGQGR</sequence>
<keyword evidence="1 3" id="KW-0597">Phosphoprotein</keyword>
<dbReference type="Proteomes" id="UP000579647">
    <property type="component" value="Unassembled WGS sequence"/>
</dbReference>
<gene>
    <name evidence="7" type="ORF">HNR07_003663</name>
</gene>
<dbReference type="RefSeq" id="WP_184365961.1">
    <property type="nucleotide sequence ID" value="NZ_BAAAKM010000033.1"/>
</dbReference>
<dbReference type="InterPro" id="IPR001789">
    <property type="entry name" value="Sig_transdc_resp-reg_receiver"/>
</dbReference>
<dbReference type="InterPro" id="IPR016032">
    <property type="entry name" value="Sig_transdc_resp-reg_C-effctor"/>
</dbReference>
<dbReference type="GO" id="GO:0000160">
    <property type="term" value="P:phosphorelay signal transduction system"/>
    <property type="evidence" value="ECO:0007669"/>
    <property type="project" value="InterPro"/>
</dbReference>
<accession>A0A840WLG7</accession>
<dbReference type="SMART" id="SM00421">
    <property type="entry name" value="HTH_LUXR"/>
    <property type="match status" value="1"/>
</dbReference>
<evidence type="ECO:0000313" key="7">
    <source>
        <dbReference type="EMBL" id="MBB5492526.1"/>
    </source>
</evidence>
<dbReference type="PROSITE" id="PS50110">
    <property type="entry name" value="RESPONSE_REGULATORY"/>
    <property type="match status" value="1"/>
</dbReference>
<dbReference type="CDD" id="cd06170">
    <property type="entry name" value="LuxR_C_like"/>
    <property type="match status" value="1"/>
</dbReference>
<dbReference type="InterPro" id="IPR011006">
    <property type="entry name" value="CheY-like_superfamily"/>
</dbReference>
<evidence type="ECO:0000256" key="2">
    <source>
        <dbReference type="ARBA" id="ARBA00023125"/>
    </source>
</evidence>
<feature type="domain" description="HTH luxR-type" evidence="5">
    <location>
        <begin position="167"/>
        <end position="232"/>
    </location>
</feature>
<dbReference type="AlphaFoldDB" id="A0A840WLG7"/>
<evidence type="ECO:0000256" key="1">
    <source>
        <dbReference type="ARBA" id="ARBA00022553"/>
    </source>
</evidence>
<feature type="domain" description="Response regulatory" evidence="6">
    <location>
        <begin position="12"/>
        <end position="132"/>
    </location>
</feature>
<keyword evidence="8" id="KW-1185">Reference proteome</keyword>
<feature type="region of interest" description="Disordered" evidence="4">
    <location>
        <begin position="153"/>
        <end position="174"/>
    </location>
</feature>
<evidence type="ECO:0000256" key="4">
    <source>
        <dbReference type="SAM" id="MobiDB-lite"/>
    </source>
</evidence>
<comment type="caution">
    <text evidence="7">The sequence shown here is derived from an EMBL/GenBank/DDBJ whole genome shotgun (WGS) entry which is preliminary data.</text>
</comment>
<dbReference type="EMBL" id="JACHDO010000001">
    <property type="protein sequence ID" value="MBB5492526.1"/>
    <property type="molecule type" value="Genomic_DNA"/>
</dbReference>
<dbReference type="Pfam" id="PF00196">
    <property type="entry name" value="GerE"/>
    <property type="match status" value="1"/>
</dbReference>
<dbReference type="PROSITE" id="PS50043">
    <property type="entry name" value="HTH_LUXR_2"/>
    <property type="match status" value="1"/>
</dbReference>
<evidence type="ECO:0000256" key="3">
    <source>
        <dbReference type="PROSITE-ProRule" id="PRU00169"/>
    </source>
</evidence>
<dbReference type="InterPro" id="IPR058245">
    <property type="entry name" value="NreC/VraR/RcsB-like_REC"/>
</dbReference>
<dbReference type="SMART" id="SM00448">
    <property type="entry name" value="REC"/>
    <property type="match status" value="1"/>
</dbReference>
<dbReference type="SUPFAM" id="SSF46894">
    <property type="entry name" value="C-terminal effector domain of the bipartite response regulators"/>
    <property type="match status" value="1"/>
</dbReference>
<dbReference type="InterPro" id="IPR039420">
    <property type="entry name" value="WalR-like"/>
</dbReference>
<reference evidence="7 8" key="1">
    <citation type="submission" date="2020-08" db="EMBL/GenBank/DDBJ databases">
        <title>Sequencing the genomes of 1000 actinobacteria strains.</title>
        <authorList>
            <person name="Klenk H.-P."/>
        </authorList>
    </citation>
    <scope>NUCLEOTIDE SEQUENCE [LARGE SCALE GENOMIC DNA]</scope>
    <source>
        <strain evidence="7 8">DSM 44598</strain>
    </source>
</reference>
<organism evidence="7 8">
    <name type="scientific">Nocardiopsis metallicus</name>
    <dbReference type="NCBI Taxonomy" id="179819"/>
    <lineage>
        <taxon>Bacteria</taxon>
        <taxon>Bacillati</taxon>
        <taxon>Actinomycetota</taxon>
        <taxon>Actinomycetes</taxon>
        <taxon>Streptosporangiales</taxon>
        <taxon>Nocardiopsidaceae</taxon>
        <taxon>Nocardiopsis</taxon>
    </lineage>
</organism>
<proteinExistence type="predicted"/>
<dbReference type="Gene3D" id="3.40.50.2300">
    <property type="match status" value="1"/>
</dbReference>
<dbReference type="CDD" id="cd17535">
    <property type="entry name" value="REC_NarL-like"/>
    <property type="match status" value="1"/>
</dbReference>
<dbReference type="SUPFAM" id="SSF52172">
    <property type="entry name" value="CheY-like"/>
    <property type="match status" value="1"/>
</dbReference>
<evidence type="ECO:0000259" key="6">
    <source>
        <dbReference type="PROSITE" id="PS50110"/>
    </source>
</evidence>
<dbReference type="PANTHER" id="PTHR43214">
    <property type="entry name" value="TWO-COMPONENT RESPONSE REGULATOR"/>
    <property type="match status" value="1"/>
</dbReference>
<dbReference type="PANTHER" id="PTHR43214:SF43">
    <property type="entry name" value="TWO-COMPONENT RESPONSE REGULATOR"/>
    <property type="match status" value="1"/>
</dbReference>
<dbReference type="GO" id="GO:0006355">
    <property type="term" value="P:regulation of DNA-templated transcription"/>
    <property type="evidence" value="ECO:0007669"/>
    <property type="project" value="InterPro"/>
</dbReference>
<feature type="modified residue" description="4-aspartylphosphate" evidence="3">
    <location>
        <position position="67"/>
    </location>
</feature>